<dbReference type="GO" id="GO:0042578">
    <property type="term" value="F:phosphoric ester hydrolase activity"/>
    <property type="evidence" value="ECO:0007669"/>
    <property type="project" value="UniProtKB-ARBA"/>
</dbReference>
<dbReference type="RefSeq" id="WP_188838370.1">
    <property type="nucleotide sequence ID" value="NZ_BMHI01000005.1"/>
</dbReference>
<sequence length="452" mass="47537">MTGDGRTRTVARSAAATLISLAAVVILPVAPGNAVAAARSRTPLQHVVVMTQQGHTFDNYLGTRPGADGLPAVCLPGATPSSPCVAPYPVGGSPHAALPATASGQRTSVAGGRMDGFVRAQALHGSSGRAAMGYYPPDRMPILNGLADRGVVFDRWFAAVPGGSVANDLFAVAATTPGAVSTVPAHGWGETPLIFDRLRAASVTWKVYVENYQANSTIRTVGPANERVQGQVARVPLLAEQRWLGEPLRGHVESLSRYYRDLADDALPQVAFVVTTQHTERPPQNPITGQAVVRDVANGLLGSSAARDSVLFLTYADPGGWYDHVAPVAARAGADRGLRVPTVAISPYLRAGTLDHTTLDSAAVLKLIEQNWGLPPLTGRDRNAPNLLSRFTFRAAPARTALVGVTPTSPAPHIPDRAVLYVGYLAVLLLGAAGVSATLWYTRRVPRVEDSS</sequence>
<dbReference type="EMBL" id="BMHI01000005">
    <property type="protein sequence ID" value="GGB41623.1"/>
    <property type="molecule type" value="Genomic_DNA"/>
</dbReference>
<dbReference type="GO" id="GO:0009395">
    <property type="term" value="P:phospholipid catabolic process"/>
    <property type="evidence" value="ECO:0007669"/>
    <property type="project" value="TreeGrafter"/>
</dbReference>
<reference evidence="4" key="2">
    <citation type="submission" date="2020-09" db="EMBL/GenBank/DDBJ databases">
        <authorList>
            <person name="Sun Q."/>
            <person name="Zhou Y."/>
        </authorList>
    </citation>
    <scope>NUCLEOTIDE SEQUENCE</scope>
    <source>
        <strain evidence="4">CGMCC 1.15085</strain>
    </source>
</reference>
<dbReference type="InterPro" id="IPR007312">
    <property type="entry name" value="Phosphoesterase"/>
</dbReference>
<dbReference type="Pfam" id="PF04185">
    <property type="entry name" value="Phosphoesterase"/>
    <property type="match status" value="1"/>
</dbReference>
<organism evidence="4 5">
    <name type="scientific">Flexivirga endophytica</name>
    <dbReference type="NCBI Taxonomy" id="1849103"/>
    <lineage>
        <taxon>Bacteria</taxon>
        <taxon>Bacillati</taxon>
        <taxon>Actinomycetota</taxon>
        <taxon>Actinomycetes</taxon>
        <taxon>Micrococcales</taxon>
        <taxon>Dermacoccaceae</taxon>
        <taxon>Flexivirga</taxon>
    </lineage>
</organism>
<dbReference type="AlphaFoldDB" id="A0A916TE59"/>
<evidence type="ECO:0000256" key="1">
    <source>
        <dbReference type="ARBA" id="ARBA00022801"/>
    </source>
</evidence>
<evidence type="ECO:0000313" key="4">
    <source>
        <dbReference type="EMBL" id="GGB41623.1"/>
    </source>
</evidence>
<gene>
    <name evidence="4" type="ORF">GCM10011492_35700</name>
</gene>
<evidence type="ECO:0000256" key="2">
    <source>
        <dbReference type="ARBA" id="ARBA00023026"/>
    </source>
</evidence>
<evidence type="ECO:0000313" key="5">
    <source>
        <dbReference type="Proteomes" id="UP000636793"/>
    </source>
</evidence>
<keyword evidence="1" id="KW-0378">Hydrolase</keyword>
<protein>
    <recommendedName>
        <fullName evidence="6">Phospholipase C</fullName>
    </recommendedName>
</protein>
<dbReference type="Proteomes" id="UP000636793">
    <property type="component" value="Unassembled WGS sequence"/>
</dbReference>
<comment type="caution">
    <text evidence="4">The sequence shown here is derived from an EMBL/GenBank/DDBJ whole genome shotgun (WGS) entry which is preliminary data.</text>
</comment>
<name>A0A916TE59_9MICO</name>
<accession>A0A916TE59</accession>
<keyword evidence="3" id="KW-1133">Transmembrane helix</keyword>
<evidence type="ECO:0000256" key="3">
    <source>
        <dbReference type="SAM" id="Phobius"/>
    </source>
</evidence>
<keyword evidence="2" id="KW-0843">Virulence</keyword>
<keyword evidence="5" id="KW-1185">Reference proteome</keyword>
<dbReference type="PANTHER" id="PTHR31956:SF1">
    <property type="entry name" value="NON-SPECIFIC PHOSPHOLIPASE C1"/>
    <property type="match status" value="1"/>
</dbReference>
<keyword evidence="3" id="KW-0472">Membrane</keyword>
<dbReference type="PANTHER" id="PTHR31956">
    <property type="entry name" value="NON-SPECIFIC PHOSPHOLIPASE C4-RELATED"/>
    <property type="match status" value="1"/>
</dbReference>
<proteinExistence type="predicted"/>
<dbReference type="Gene3D" id="3.40.720.10">
    <property type="entry name" value="Alkaline Phosphatase, subunit A"/>
    <property type="match status" value="2"/>
</dbReference>
<reference evidence="4" key="1">
    <citation type="journal article" date="2014" name="Int. J. Syst. Evol. Microbiol.">
        <title>Complete genome sequence of Corynebacterium casei LMG S-19264T (=DSM 44701T), isolated from a smear-ripened cheese.</title>
        <authorList>
            <consortium name="US DOE Joint Genome Institute (JGI-PGF)"/>
            <person name="Walter F."/>
            <person name="Albersmeier A."/>
            <person name="Kalinowski J."/>
            <person name="Ruckert C."/>
        </authorList>
    </citation>
    <scope>NUCLEOTIDE SEQUENCE</scope>
    <source>
        <strain evidence="4">CGMCC 1.15085</strain>
    </source>
</reference>
<keyword evidence="3" id="KW-0812">Transmembrane</keyword>
<feature type="transmembrane region" description="Helical" evidence="3">
    <location>
        <begin position="418"/>
        <end position="441"/>
    </location>
</feature>
<evidence type="ECO:0008006" key="6">
    <source>
        <dbReference type="Google" id="ProtNLM"/>
    </source>
</evidence>
<dbReference type="InterPro" id="IPR017850">
    <property type="entry name" value="Alkaline_phosphatase_core_sf"/>
</dbReference>